<evidence type="ECO:0000256" key="8">
    <source>
        <dbReference type="SAM" id="SignalP"/>
    </source>
</evidence>
<feature type="signal peptide" evidence="8">
    <location>
        <begin position="1"/>
        <end position="22"/>
    </location>
</feature>
<keyword evidence="4 7" id="KW-0812">Transmembrane</keyword>
<dbReference type="InterPro" id="IPR023997">
    <property type="entry name" value="TonB-dep_OMP_SusC/RagA_CS"/>
</dbReference>
<evidence type="ECO:0000313" key="10">
    <source>
        <dbReference type="EMBL" id="MEQ2543510.1"/>
    </source>
</evidence>
<accession>A0ABV1GSZ1</accession>
<dbReference type="RefSeq" id="WP_349093597.1">
    <property type="nucleotide sequence ID" value="NZ_JBBMFL010000001.1"/>
</dbReference>
<evidence type="ECO:0000259" key="9">
    <source>
        <dbReference type="Pfam" id="PF07715"/>
    </source>
</evidence>
<dbReference type="Gene3D" id="2.60.40.1120">
    <property type="entry name" value="Carboxypeptidase-like, regulatory domain"/>
    <property type="match status" value="1"/>
</dbReference>
<dbReference type="InterPro" id="IPR036942">
    <property type="entry name" value="Beta-barrel_TonB_sf"/>
</dbReference>
<feature type="chain" id="PRO_5045335029" evidence="8">
    <location>
        <begin position="23"/>
        <end position="1003"/>
    </location>
</feature>
<dbReference type="InterPro" id="IPR037066">
    <property type="entry name" value="Plug_dom_sf"/>
</dbReference>
<dbReference type="InterPro" id="IPR008969">
    <property type="entry name" value="CarboxyPept-like_regulatory"/>
</dbReference>
<feature type="domain" description="TonB-dependent receptor plug" evidence="9">
    <location>
        <begin position="124"/>
        <end position="244"/>
    </location>
</feature>
<comment type="caution">
    <text evidence="10">The sequence shown here is derived from an EMBL/GenBank/DDBJ whole genome shotgun (WGS) entry which is preliminary data.</text>
</comment>
<evidence type="ECO:0000256" key="3">
    <source>
        <dbReference type="ARBA" id="ARBA00022452"/>
    </source>
</evidence>
<evidence type="ECO:0000256" key="7">
    <source>
        <dbReference type="PROSITE-ProRule" id="PRU01360"/>
    </source>
</evidence>
<dbReference type="Pfam" id="PF07715">
    <property type="entry name" value="Plug"/>
    <property type="match status" value="1"/>
</dbReference>
<comment type="subcellular location">
    <subcellularLocation>
        <location evidence="1 7">Cell outer membrane</location>
        <topology evidence="1 7">Multi-pass membrane protein</topology>
    </subcellularLocation>
</comment>
<comment type="similarity">
    <text evidence="7">Belongs to the TonB-dependent receptor family.</text>
</comment>
<evidence type="ECO:0000256" key="5">
    <source>
        <dbReference type="ARBA" id="ARBA00023136"/>
    </source>
</evidence>
<dbReference type="Proteomes" id="UP001460202">
    <property type="component" value="Unassembled WGS sequence"/>
</dbReference>
<dbReference type="NCBIfam" id="TIGR04057">
    <property type="entry name" value="SusC_RagA_signa"/>
    <property type="match status" value="1"/>
</dbReference>
<dbReference type="Gene3D" id="2.40.170.20">
    <property type="entry name" value="TonB-dependent receptor, beta-barrel domain"/>
    <property type="match status" value="1"/>
</dbReference>
<keyword evidence="8" id="KW-0732">Signal</keyword>
<gene>
    <name evidence="10" type="ORF">WMO46_00895</name>
</gene>
<dbReference type="PROSITE" id="PS52016">
    <property type="entry name" value="TONB_DEPENDENT_REC_3"/>
    <property type="match status" value="1"/>
</dbReference>
<dbReference type="SUPFAM" id="SSF49464">
    <property type="entry name" value="Carboxypeptidase regulatory domain-like"/>
    <property type="match status" value="1"/>
</dbReference>
<reference evidence="10 11" key="1">
    <citation type="submission" date="2024-03" db="EMBL/GenBank/DDBJ databases">
        <title>Human intestinal bacterial collection.</title>
        <authorList>
            <person name="Pauvert C."/>
            <person name="Hitch T.C.A."/>
            <person name="Clavel T."/>
        </authorList>
    </citation>
    <scope>NUCLEOTIDE SEQUENCE [LARGE SCALE GENOMIC DNA]</scope>
    <source>
        <strain evidence="10 11">CLA-KB-H122</strain>
    </source>
</reference>
<proteinExistence type="inferred from homology"/>
<dbReference type="EMBL" id="JBBMFL010000001">
    <property type="protein sequence ID" value="MEQ2543510.1"/>
    <property type="molecule type" value="Genomic_DNA"/>
</dbReference>
<evidence type="ECO:0000256" key="2">
    <source>
        <dbReference type="ARBA" id="ARBA00022448"/>
    </source>
</evidence>
<keyword evidence="2 7" id="KW-0813">Transport</keyword>
<organism evidence="10 11">
    <name type="scientific">Alistipes intestinihominis</name>
    <dbReference type="NCBI Taxonomy" id="3133172"/>
    <lineage>
        <taxon>Bacteria</taxon>
        <taxon>Pseudomonadati</taxon>
        <taxon>Bacteroidota</taxon>
        <taxon>Bacteroidia</taxon>
        <taxon>Bacteroidales</taxon>
        <taxon>Rikenellaceae</taxon>
        <taxon>Alistipes</taxon>
    </lineage>
</organism>
<protein>
    <submittedName>
        <fullName evidence="10">SusC/RagA family TonB-linked outer membrane protein</fullName>
    </submittedName>
</protein>
<keyword evidence="6 7" id="KW-0998">Cell outer membrane</keyword>
<dbReference type="InterPro" id="IPR012910">
    <property type="entry name" value="Plug_dom"/>
</dbReference>
<evidence type="ECO:0000256" key="6">
    <source>
        <dbReference type="ARBA" id="ARBA00023237"/>
    </source>
</evidence>
<evidence type="ECO:0000313" key="11">
    <source>
        <dbReference type="Proteomes" id="UP001460202"/>
    </source>
</evidence>
<dbReference type="InterPro" id="IPR023996">
    <property type="entry name" value="TonB-dep_OMP_SusC/RagA"/>
</dbReference>
<name>A0ABV1GSZ1_9BACT</name>
<evidence type="ECO:0000256" key="1">
    <source>
        <dbReference type="ARBA" id="ARBA00004571"/>
    </source>
</evidence>
<dbReference type="SUPFAM" id="SSF56935">
    <property type="entry name" value="Porins"/>
    <property type="match status" value="1"/>
</dbReference>
<dbReference type="Pfam" id="PF13715">
    <property type="entry name" value="CarbopepD_reg_2"/>
    <property type="match status" value="1"/>
</dbReference>
<keyword evidence="5 7" id="KW-0472">Membrane</keyword>
<dbReference type="InterPro" id="IPR039426">
    <property type="entry name" value="TonB-dep_rcpt-like"/>
</dbReference>
<keyword evidence="3 7" id="KW-1134">Transmembrane beta strand</keyword>
<keyword evidence="11" id="KW-1185">Reference proteome</keyword>
<dbReference type="NCBIfam" id="TIGR04056">
    <property type="entry name" value="OMP_RagA_SusC"/>
    <property type="match status" value="1"/>
</dbReference>
<sequence length="1003" mass="112372">MKLRFLLLLLSALISPPLLVHAQSSASKPSRTITGNVKNEKGEFIVGASVYVKSTPRIGTATDAKGEFRLQGIPSGKQTIVFTFIGMVPFEVEYANQRDLEVVLKEDATQVNEVVVTGIYSRDKNSFAGSATTYTGKELRAIGTKNVFQSLKTLEPALTLVENRAFGSDPNRLPDLEIRGKTSLVGDLTTEYDNTANQPLFILDGIEVEIAQIQNLSMDRIASVTVLKDAASAAIYGSKASNGVIVVETVKPEPGQLRVSYSADLRFEFPDLSDYNLMNAEEKLRYEVLAGRYVGEDQDQLDALYNSRLAEVMRGVDTYWLSVPLRSVLNHTHSVYIDGGSEAMLYGVGLNYSNQKGIMKGSEKGITGGNINLVYRTDKLIFSNDFSFDSVKSEREPVSFSTFAQANPYYRKYSEDGEIPEFLEPYSVAQEFIYNPLYQLRRVVNTDVTKDLGLRNNFTVIWRPVTSLQVRGRLALNKSISEREAFKSPAHSDFNGSTSKGSYTTEKTDLMSYNGDVTVTYGRLFGHHQINAVGGWNFSSRTQKNTGYEIFGFTSDLHQNPSFSEGFQQGDKPSYTDRISRSTSFYLNGNYSYRNRYLFDASLRMDGSSVFGSENLFTTTWAVGVGWNIHNEAWCKAEWLDLLKLRFSIGNPGNQNFDAYTASGTYIYNSTYQNLFGTSAILEKFGNPNLKWQKTIDKNLGLDIDIFDRVKFSVDFYHKNTDPLLAQIPVPPSLGTTRIYTNFGGQISKGFSGSLNVVVMKRQYLRWSVNASFSQNNSEYRNIGDKLDFMNQKGSATTFKRYYDGASPDDIWAVRSHGIDPSSGREVFIRKDGSYTFKYDANDEVVVGSSAPALEGIIGTSIFYKGFSASVNLRYSFGADVFASALYNKVENISETALYYNLDRRALHDRWQKPGDKARFKAISIDDTTPMSSRFVLRENYIAGESISVGYETSARWLHVVGVQGASFRFYMNDIFRLASFKEERGTDYPFSKSFSLSISLRF</sequence>
<dbReference type="Gene3D" id="2.170.130.10">
    <property type="entry name" value="TonB-dependent receptor, plug domain"/>
    <property type="match status" value="1"/>
</dbReference>
<evidence type="ECO:0000256" key="4">
    <source>
        <dbReference type="ARBA" id="ARBA00022692"/>
    </source>
</evidence>